<protein>
    <submittedName>
        <fullName evidence="3">Cyclic di-GMP phosphodiesterase Gmr</fullName>
        <ecNumber evidence="3">3.1.4.52</ecNumber>
    </submittedName>
</protein>
<organism evidence="3 4">
    <name type="scientific">Pseudidiomarina piscicola</name>
    <dbReference type="NCBI Taxonomy" id="2614830"/>
    <lineage>
        <taxon>Bacteria</taxon>
        <taxon>Pseudomonadati</taxon>
        <taxon>Pseudomonadota</taxon>
        <taxon>Gammaproteobacteria</taxon>
        <taxon>Alteromonadales</taxon>
        <taxon>Idiomarinaceae</taxon>
        <taxon>Pseudidiomarina</taxon>
    </lineage>
</organism>
<dbReference type="InterPro" id="IPR050706">
    <property type="entry name" value="Cyclic-di-GMP_PDE-like"/>
</dbReference>
<feature type="transmembrane region" description="Helical" evidence="1">
    <location>
        <begin position="48"/>
        <end position="74"/>
    </location>
</feature>
<dbReference type="Gene3D" id="3.20.20.450">
    <property type="entry name" value="EAL domain"/>
    <property type="match status" value="1"/>
</dbReference>
<sequence length="561" mass="62980">MIIGNYLFRKHTPAQRIILIVVLMAAVAGVVALVWWTGGIKYVYSHAMYIPIALAGIIFGYRGGVIFALIGGFALGPWMPIDTGTMELQEPVNWLYRSFYFVSVGLLAGLSSDTSRRYIQRLKRASRRDFSTKLPNRKALLEHLEYCIRFHPSRNEGRAYFLMVCSIDNAMALRSAFGFEVIDTIIEHYARRLQQVPNYLPQIFRLEPGQIAAVFPATSEGDIEDLMRNSLAALPEHANFKNLSVYVNRHLGGVRLDGSEVNAIALIQNAEIAIARANDRMLDCFVYTTQVSEGISAQLALMADVTKGIERGEFQMHYQPKIELKTGRVFGAEALIRWHHPTRGWVRPDEFIPNAEHSTLILKISEFVLREVIQQIHQWQQQQFQLQIAINISAHDLLQPGFSDLLLNLLNEYNVANEAIELEITEGSLIDDLDQVINELLKLTEANVSVSIDDFGTGYSSLQYLYRLPISLLKVDQVFVKGLPADEDASHIAKAAVVLAQKLGITSLAEGIETQECLDYLGQIGCDYGQGYLFSKPLSADDFVAWYTSYEPIFSAPPREG</sequence>
<gene>
    <name evidence="3" type="primary">gmr_3</name>
    <name evidence="3" type="ORF">PSI9734_01342</name>
</gene>
<dbReference type="CDD" id="cd01948">
    <property type="entry name" value="EAL"/>
    <property type="match status" value="1"/>
</dbReference>
<evidence type="ECO:0000256" key="1">
    <source>
        <dbReference type="SAM" id="Phobius"/>
    </source>
</evidence>
<keyword evidence="1" id="KW-0812">Transmembrane</keyword>
<proteinExistence type="predicted"/>
<feature type="transmembrane region" description="Helical" evidence="1">
    <location>
        <begin position="17"/>
        <end position="36"/>
    </location>
</feature>
<dbReference type="InterPro" id="IPR001633">
    <property type="entry name" value="EAL_dom"/>
</dbReference>
<keyword evidence="1" id="KW-1133">Transmembrane helix</keyword>
<dbReference type="SUPFAM" id="SSF55073">
    <property type="entry name" value="Nucleotide cyclase"/>
    <property type="match status" value="1"/>
</dbReference>
<dbReference type="InterPro" id="IPR000160">
    <property type="entry name" value="GGDEF_dom"/>
</dbReference>
<keyword evidence="4" id="KW-1185">Reference proteome</keyword>
<dbReference type="InterPro" id="IPR043128">
    <property type="entry name" value="Rev_trsase/Diguanyl_cyclase"/>
</dbReference>
<dbReference type="Pfam" id="PF00563">
    <property type="entry name" value="EAL"/>
    <property type="match status" value="1"/>
</dbReference>
<dbReference type="RefSeq" id="WP_173920328.1">
    <property type="nucleotide sequence ID" value="NZ_CADCXY010000002.1"/>
</dbReference>
<dbReference type="AlphaFoldDB" id="A0A6S6WJP9"/>
<dbReference type="GO" id="GO:0071111">
    <property type="term" value="F:cyclic-guanylate-specific phosphodiesterase activity"/>
    <property type="evidence" value="ECO:0007669"/>
    <property type="project" value="UniProtKB-EC"/>
</dbReference>
<dbReference type="PANTHER" id="PTHR33121:SF70">
    <property type="entry name" value="SIGNALING PROTEIN YKOW"/>
    <property type="match status" value="1"/>
</dbReference>
<dbReference type="SUPFAM" id="SSF141868">
    <property type="entry name" value="EAL domain-like"/>
    <property type="match status" value="1"/>
</dbReference>
<dbReference type="InterPro" id="IPR029787">
    <property type="entry name" value="Nucleotide_cyclase"/>
</dbReference>
<keyword evidence="1" id="KW-0472">Membrane</keyword>
<evidence type="ECO:0000313" key="3">
    <source>
        <dbReference type="EMBL" id="CAB0150903.1"/>
    </source>
</evidence>
<dbReference type="Proteomes" id="UP000481517">
    <property type="component" value="Unassembled WGS sequence"/>
</dbReference>
<feature type="domain" description="EAL" evidence="2">
    <location>
        <begin position="298"/>
        <end position="551"/>
    </location>
</feature>
<dbReference type="InterPro" id="IPR035919">
    <property type="entry name" value="EAL_sf"/>
</dbReference>
<dbReference type="PANTHER" id="PTHR33121">
    <property type="entry name" value="CYCLIC DI-GMP PHOSPHODIESTERASE PDEF"/>
    <property type="match status" value="1"/>
</dbReference>
<dbReference type="SMART" id="SM00267">
    <property type="entry name" value="GGDEF"/>
    <property type="match status" value="1"/>
</dbReference>
<dbReference type="Pfam" id="PF00990">
    <property type="entry name" value="GGDEF"/>
    <property type="match status" value="1"/>
</dbReference>
<evidence type="ECO:0000313" key="4">
    <source>
        <dbReference type="Proteomes" id="UP000481517"/>
    </source>
</evidence>
<feature type="transmembrane region" description="Helical" evidence="1">
    <location>
        <begin position="94"/>
        <end position="114"/>
    </location>
</feature>
<dbReference type="SMART" id="SM00052">
    <property type="entry name" value="EAL"/>
    <property type="match status" value="1"/>
</dbReference>
<dbReference type="Gene3D" id="3.30.70.270">
    <property type="match status" value="1"/>
</dbReference>
<dbReference type="EC" id="3.1.4.52" evidence="3"/>
<keyword evidence="3" id="KW-0378">Hydrolase</keyword>
<evidence type="ECO:0000259" key="2">
    <source>
        <dbReference type="PROSITE" id="PS50883"/>
    </source>
</evidence>
<name>A0A6S6WJP9_9GAMM</name>
<accession>A0A6S6WJP9</accession>
<reference evidence="3 4" key="1">
    <citation type="submission" date="2020-02" db="EMBL/GenBank/DDBJ databases">
        <authorList>
            <person name="Rodrigo-Torres L."/>
            <person name="Arahal R. D."/>
            <person name="Lucena T."/>
        </authorList>
    </citation>
    <scope>NUCLEOTIDE SEQUENCE [LARGE SCALE GENOMIC DNA]</scope>
    <source>
        <strain evidence="3 4">CECT 9734</strain>
    </source>
</reference>
<dbReference type="EMBL" id="CADCXY010000002">
    <property type="protein sequence ID" value="CAB0150903.1"/>
    <property type="molecule type" value="Genomic_DNA"/>
</dbReference>
<dbReference type="PROSITE" id="PS50883">
    <property type="entry name" value="EAL"/>
    <property type="match status" value="1"/>
</dbReference>